<reference evidence="2 3" key="1">
    <citation type="submission" date="2016-11" db="EMBL/GenBank/DDBJ databases">
        <title>Complete genome sequence of Sulfitobacter sp. AM1-D1, a toxic bacteria associated with marine dinoflagellate Alexandrium minutum in East China Sea.</title>
        <authorList>
            <person name="Yang Q."/>
            <person name="Zhang X."/>
            <person name="Tian X."/>
        </authorList>
    </citation>
    <scope>NUCLEOTIDE SEQUENCE [LARGE SCALE GENOMIC DNA]</scope>
    <source>
        <strain evidence="2 3">AM1-D1</strain>
    </source>
</reference>
<keyword evidence="1" id="KW-0812">Transmembrane</keyword>
<accession>A0A1J0WI83</accession>
<evidence type="ECO:0000313" key="3">
    <source>
        <dbReference type="Proteomes" id="UP000181897"/>
    </source>
</evidence>
<dbReference type="STRING" id="1917485.BOO69_10790"/>
<dbReference type="OrthoDB" id="7871801at2"/>
<organism evidence="2 3">
    <name type="scientific">Sulfitobacter alexandrii</name>
    <dbReference type="NCBI Taxonomy" id="1917485"/>
    <lineage>
        <taxon>Bacteria</taxon>
        <taxon>Pseudomonadati</taxon>
        <taxon>Pseudomonadota</taxon>
        <taxon>Alphaproteobacteria</taxon>
        <taxon>Rhodobacterales</taxon>
        <taxon>Roseobacteraceae</taxon>
        <taxon>Sulfitobacter</taxon>
    </lineage>
</organism>
<name>A0A1J0WI83_9RHOB</name>
<feature type="transmembrane region" description="Helical" evidence="1">
    <location>
        <begin position="59"/>
        <end position="75"/>
    </location>
</feature>
<proteinExistence type="predicted"/>
<dbReference type="AlphaFoldDB" id="A0A1J0WI83"/>
<keyword evidence="3" id="KW-1185">Reference proteome</keyword>
<dbReference type="EMBL" id="CP018076">
    <property type="protein sequence ID" value="APE43846.1"/>
    <property type="molecule type" value="Genomic_DNA"/>
</dbReference>
<dbReference type="Proteomes" id="UP000181897">
    <property type="component" value="Chromosome"/>
</dbReference>
<protein>
    <submittedName>
        <fullName evidence="2">Uncharacterized protein</fullName>
    </submittedName>
</protein>
<sequence length="95" mass="10857">MPDRRMFLERRSYRRRRLMDAVRMWPLVGLALWMLPLLWPLSGDDSGAAMPMSSALRYLFGVWVVLILGALALWWRTGRGVQDEAAAVDPAGRRG</sequence>
<dbReference type="RefSeq" id="WP_071972183.1">
    <property type="nucleotide sequence ID" value="NZ_CP018076.1"/>
</dbReference>
<gene>
    <name evidence="2" type="ORF">BOO69_10790</name>
</gene>
<dbReference type="KEGG" id="suam:BOO69_10790"/>
<evidence type="ECO:0000313" key="2">
    <source>
        <dbReference type="EMBL" id="APE43846.1"/>
    </source>
</evidence>
<evidence type="ECO:0000256" key="1">
    <source>
        <dbReference type="SAM" id="Phobius"/>
    </source>
</evidence>
<keyword evidence="1" id="KW-1133">Transmembrane helix</keyword>
<keyword evidence="1" id="KW-0472">Membrane</keyword>